<keyword evidence="3" id="KW-1185">Reference proteome</keyword>
<gene>
    <name evidence="2" type="ORF">AOE01nite_22780</name>
</gene>
<accession>A0A511XM84</accession>
<keyword evidence="2" id="KW-0378">Hydrolase</keyword>
<dbReference type="SMART" id="SM00464">
    <property type="entry name" value="LON"/>
    <property type="match status" value="1"/>
</dbReference>
<sequence>MRLEASFFDDDIPRLVPRLPDLTLADIPVEIGLFPLFGSLLLPKGRLPLNVFEPRYIALIEDALADQRLIGIIQPFNELDDEADEAEGLPPLFDVGCLGRISSFSERVDGTFAVTLTGIARFRYLRESEGRRGYRVARIDVSAYAGDLSEVPSAPFDRGQLLTSLKDYFTVRGLGVRWEVIDQMGDDALLVALPMICPFPSSEKQALLEAVSLTERARVLQSLLDLPGPFPDAAGPS</sequence>
<evidence type="ECO:0000259" key="1">
    <source>
        <dbReference type="PROSITE" id="PS51787"/>
    </source>
</evidence>
<feature type="domain" description="Lon N-terminal" evidence="1">
    <location>
        <begin position="31"/>
        <end position="228"/>
    </location>
</feature>
<dbReference type="GO" id="GO:0008233">
    <property type="term" value="F:peptidase activity"/>
    <property type="evidence" value="ECO:0007669"/>
    <property type="project" value="UniProtKB-KW"/>
</dbReference>
<dbReference type="InterPro" id="IPR003111">
    <property type="entry name" value="Lon_prtase_N"/>
</dbReference>
<dbReference type="GO" id="GO:0006508">
    <property type="term" value="P:proteolysis"/>
    <property type="evidence" value="ECO:0007669"/>
    <property type="project" value="UniProtKB-KW"/>
</dbReference>
<dbReference type="InterPro" id="IPR046336">
    <property type="entry name" value="Lon_prtase_N_sf"/>
</dbReference>
<dbReference type="AlphaFoldDB" id="A0A511XM84"/>
<dbReference type="SUPFAM" id="SSF88697">
    <property type="entry name" value="PUA domain-like"/>
    <property type="match status" value="1"/>
</dbReference>
<dbReference type="Gene3D" id="2.30.130.40">
    <property type="entry name" value="LON domain-like"/>
    <property type="match status" value="1"/>
</dbReference>
<name>A0A511XM84_9PROT</name>
<organism evidence="2 3">
    <name type="scientific">Acetobacter oeni</name>
    <dbReference type="NCBI Taxonomy" id="304077"/>
    <lineage>
        <taxon>Bacteria</taxon>
        <taxon>Pseudomonadati</taxon>
        <taxon>Pseudomonadota</taxon>
        <taxon>Alphaproteobacteria</taxon>
        <taxon>Acetobacterales</taxon>
        <taxon>Acetobacteraceae</taxon>
        <taxon>Acetobacter</taxon>
    </lineage>
</organism>
<keyword evidence="2" id="KW-0645">Protease</keyword>
<dbReference type="PROSITE" id="PS51787">
    <property type="entry name" value="LON_N"/>
    <property type="match status" value="1"/>
</dbReference>
<evidence type="ECO:0000313" key="3">
    <source>
        <dbReference type="Proteomes" id="UP000321746"/>
    </source>
</evidence>
<protein>
    <submittedName>
        <fullName evidence="2">ATP-dependent protease</fullName>
    </submittedName>
</protein>
<proteinExistence type="predicted"/>
<dbReference type="PANTHER" id="PTHR46732:SF8">
    <property type="entry name" value="ATP-DEPENDENT PROTEASE LA (LON) DOMAIN PROTEIN"/>
    <property type="match status" value="1"/>
</dbReference>
<dbReference type="OrthoDB" id="9806457at2"/>
<dbReference type="EMBL" id="BJYG01000031">
    <property type="protein sequence ID" value="GEN64054.1"/>
    <property type="molecule type" value="Genomic_DNA"/>
</dbReference>
<evidence type="ECO:0000313" key="2">
    <source>
        <dbReference type="EMBL" id="GEN64054.1"/>
    </source>
</evidence>
<dbReference type="Pfam" id="PF02190">
    <property type="entry name" value="LON_substr_bdg"/>
    <property type="match status" value="1"/>
</dbReference>
<dbReference type="Proteomes" id="UP000321746">
    <property type="component" value="Unassembled WGS sequence"/>
</dbReference>
<dbReference type="PANTHER" id="PTHR46732">
    <property type="entry name" value="ATP-DEPENDENT PROTEASE LA (LON) DOMAIN PROTEIN"/>
    <property type="match status" value="1"/>
</dbReference>
<reference evidence="2 3" key="1">
    <citation type="submission" date="2019-07" db="EMBL/GenBank/DDBJ databases">
        <title>Whole genome shotgun sequence of Acetobacter oeni NBRC 105207.</title>
        <authorList>
            <person name="Hosoyama A."/>
            <person name="Uohara A."/>
            <person name="Ohji S."/>
            <person name="Ichikawa N."/>
        </authorList>
    </citation>
    <scope>NUCLEOTIDE SEQUENCE [LARGE SCALE GENOMIC DNA]</scope>
    <source>
        <strain evidence="2 3">NBRC 105207</strain>
    </source>
</reference>
<dbReference type="InterPro" id="IPR015947">
    <property type="entry name" value="PUA-like_sf"/>
</dbReference>
<comment type="caution">
    <text evidence="2">The sequence shown here is derived from an EMBL/GenBank/DDBJ whole genome shotgun (WGS) entry which is preliminary data.</text>
</comment>